<gene>
    <name evidence="2" type="ordered locus">Clocl_2139</name>
</gene>
<dbReference type="InterPro" id="IPR049939">
    <property type="entry name" value="NifE-like"/>
</dbReference>
<dbReference type="EMBL" id="CP003065">
    <property type="protein sequence ID" value="AEV68733.1"/>
    <property type="molecule type" value="Genomic_DNA"/>
</dbReference>
<evidence type="ECO:0000259" key="1">
    <source>
        <dbReference type="Pfam" id="PF00148"/>
    </source>
</evidence>
<sequence length="496" mass="55366" precursor="true">MAINLRRSEAVIREKRLKSVVGYQGSIKDLANKSQSGCLKNARREFSQAANCSSGCAQGHLSTILDAAVVNHAPIGCAADVIGANTGFRWGQNIRNWEKRNVRIINTNMTESATVFGGGKLLKEGIREAYRRFNPKAIFVTTSCASGIIGDNVESILREEEEDLGIPVVPVFCEGFRSQIWATGFDAVFHALLTRIVKPPEKKRPEMVNVINFTASAREYVKEMFAELGLVPQFGIPYSTIDQISRMSEAGATISICGTLGGYFGNGLEQKFGVPYVTTLQPHGISGIDNWLRNLGKVLGKEKEVEDYIAKQKILIKPELDEIKSKLKGKRVVVGMGPSFSHNYIRLLEDFGMEVVWGMAWHFDPQHDHGGLPHCTMELAKKERDIPASVSDQQNHEVLNLLNKLKPDIYIGRHPGLSVWATKMGIPTIMVSDEYSAFGYKGTIDFGYRIIDILTNNSFARNLSKRIKLPYTDWWFEQEPFIFLNDEELKKNAASS</sequence>
<dbReference type="RefSeq" id="WP_014255312.1">
    <property type="nucleotide sequence ID" value="NC_016627.1"/>
</dbReference>
<reference evidence="2 3" key="2">
    <citation type="journal article" date="2012" name="Stand. Genomic Sci.">
        <title>Complete Genome Sequence of Clostridium clariflavum DSM 19732.</title>
        <authorList>
            <person name="Izquierdo J.A."/>
            <person name="Goodwin L."/>
            <person name="Davenport K.W."/>
            <person name="Teshima H."/>
            <person name="Bruce D."/>
            <person name="Detter C."/>
            <person name="Tapia R."/>
            <person name="Han S."/>
            <person name="Land M."/>
            <person name="Hauser L."/>
            <person name="Jeffries C.D."/>
            <person name="Han J."/>
            <person name="Pitluck S."/>
            <person name="Nolan M."/>
            <person name="Chen A."/>
            <person name="Huntemann M."/>
            <person name="Mavromatis K."/>
            <person name="Mikhailova N."/>
            <person name="Liolios K."/>
            <person name="Woyke T."/>
            <person name="Lynd L.R."/>
        </authorList>
    </citation>
    <scope>NUCLEOTIDE SEQUENCE [LARGE SCALE GENOMIC DNA]</scope>
    <source>
        <strain evidence="3">DSM 19732 / NBRC 101661 / EBR45</strain>
    </source>
</reference>
<dbReference type="PANTHER" id="PTHR42956:SF1">
    <property type="entry name" value="NITROGENASE IRON-MOLYBDENUM COFACTOR BIOSYNTHESIS PROTEIN NIFE"/>
    <property type="match status" value="1"/>
</dbReference>
<dbReference type="InterPro" id="IPR000510">
    <property type="entry name" value="Nase/OxRdtase_comp1"/>
</dbReference>
<name>G8LX42_ACECE</name>
<dbReference type="Pfam" id="PF00148">
    <property type="entry name" value="Oxidored_nitro"/>
    <property type="match status" value="1"/>
</dbReference>
<dbReference type="STRING" id="720554.Clocl_2139"/>
<keyword evidence="3" id="KW-1185">Reference proteome</keyword>
<dbReference type="GO" id="GO:0016491">
    <property type="term" value="F:oxidoreductase activity"/>
    <property type="evidence" value="ECO:0007669"/>
    <property type="project" value="InterPro"/>
</dbReference>
<evidence type="ECO:0000313" key="2">
    <source>
        <dbReference type="EMBL" id="AEV68733.1"/>
    </source>
</evidence>
<dbReference type="HOGENOM" id="CLU_025876_3_0_9"/>
<dbReference type="PANTHER" id="PTHR42956">
    <property type="entry name" value="NITROGENASE IRON-MOLYBDENUM COFACTOR BIOSYNTHESIS PROTEIN NIFE"/>
    <property type="match status" value="1"/>
</dbReference>
<dbReference type="Proteomes" id="UP000005435">
    <property type="component" value="Chromosome"/>
</dbReference>
<dbReference type="AlphaFoldDB" id="G8LX42"/>
<dbReference type="KEGG" id="ccl:Clocl_2139"/>
<protein>
    <submittedName>
        <fullName evidence="2">Nitrogenase molybdenum-iron protein, alpha and beta chains</fullName>
    </submittedName>
</protein>
<reference evidence="3" key="1">
    <citation type="submission" date="2011-12" db="EMBL/GenBank/DDBJ databases">
        <title>Complete sequence of Clostridium clariflavum DSM 19732.</title>
        <authorList>
            <consortium name="US DOE Joint Genome Institute"/>
            <person name="Lucas S."/>
            <person name="Han J."/>
            <person name="Lapidus A."/>
            <person name="Cheng J.-F."/>
            <person name="Goodwin L."/>
            <person name="Pitluck S."/>
            <person name="Peters L."/>
            <person name="Teshima H."/>
            <person name="Detter J.C."/>
            <person name="Han C."/>
            <person name="Tapia R."/>
            <person name="Land M."/>
            <person name="Hauser L."/>
            <person name="Kyrpides N."/>
            <person name="Ivanova N."/>
            <person name="Pagani I."/>
            <person name="Kitzmiller T."/>
            <person name="Lynd L."/>
            <person name="Izquierdo J."/>
            <person name="Woyke T."/>
        </authorList>
    </citation>
    <scope>NUCLEOTIDE SEQUENCE [LARGE SCALE GENOMIC DNA]</scope>
    <source>
        <strain evidence="3">DSM 19732 / NBRC 101661 / EBR45</strain>
    </source>
</reference>
<dbReference type="Gene3D" id="3.40.50.1980">
    <property type="entry name" value="Nitrogenase molybdenum iron protein domain"/>
    <property type="match status" value="3"/>
</dbReference>
<feature type="domain" description="Nitrogenase/oxidoreductase component 1" evidence="1">
    <location>
        <begin position="52"/>
        <end position="452"/>
    </location>
</feature>
<proteinExistence type="predicted"/>
<dbReference type="OrthoDB" id="9767044at2"/>
<evidence type="ECO:0000313" key="3">
    <source>
        <dbReference type="Proteomes" id="UP000005435"/>
    </source>
</evidence>
<organism evidence="2 3">
    <name type="scientific">Acetivibrio clariflavus (strain DSM 19732 / NBRC 101661 / EBR45)</name>
    <name type="common">Clostridium clariflavum</name>
    <dbReference type="NCBI Taxonomy" id="720554"/>
    <lineage>
        <taxon>Bacteria</taxon>
        <taxon>Bacillati</taxon>
        <taxon>Bacillota</taxon>
        <taxon>Clostridia</taxon>
        <taxon>Eubacteriales</taxon>
        <taxon>Oscillospiraceae</taxon>
        <taxon>Acetivibrio</taxon>
    </lineage>
</organism>
<dbReference type="SUPFAM" id="SSF53807">
    <property type="entry name" value="Helical backbone' metal receptor"/>
    <property type="match status" value="1"/>
</dbReference>
<accession>G8LX42</accession>
<dbReference type="eggNOG" id="COG2710">
    <property type="taxonomic scope" value="Bacteria"/>
</dbReference>